<dbReference type="Pfam" id="PF01248">
    <property type="entry name" value="Ribosomal_L7Ae"/>
    <property type="match status" value="1"/>
</dbReference>
<evidence type="ECO:0000313" key="5">
    <source>
        <dbReference type="EMBL" id="AEO32627.1"/>
    </source>
</evidence>
<feature type="domain" description="Ribosomal protein eL8/eL30/eS12/Gadd45" evidence="4">
    <location>
        <begin position="116"/>
        <end position="209"/>
    </location>
</feature>
<dbReference type="AlphaFoldDB" id="G3MGK9"/>
<protein>
    <recommendedName>
        <fullName evidence="4">Ribosomal protein eL8/eL30/eS12/Gadd45 domain-containing protein</fullName>
    </recommendedName>
</protein>
<dbReference type="SUPFAM" id="SSF55315">
    <property type="entry name" value="L30e-like"/>
    <property type="match status" value="1"/>
</dbReference>
<dbReference type="EMBL" id="JO841010">
    <property type="protein sequence ID" value="AEO32627.1"/>
    <property type="molecule type" value="mRNA"/>
</dbReference>
<proteinExistence type="evidence at transcript level"/>
<dbReference type="PRINTS" id="PR00881">
    <property type="entry name" value="L7ARS6FAMILY"/>
</dbReference>
<sequence length="224" mass="25377">SHKQPFVFCWTSATWFITTTRLGCLVRTVDSLLLFSMPKIKRERTDDTYEDSVMKVSKKIKREKVEDDGTANVEDGLEESTRAVENGGQDSLTYEEKLAFVNSIAKPMATKKFTKKLYKLIKKAGKHKGYLMTGLKEVQMKIRKGETGLVVFAGDVHPIDIFSHIPGICEERGLPYIFTPSRRDMAAAVGMKRALVIVMVKEHADYKELMAECAQVIQNEYVMV</sequence>
<organism evidence="5">
    <name type="scientific">Amblyomma maculatum</name>
    <name type="common">Gulf Coast tick</name>
    <dbReference type="NCBI Taxonomy" id="34609"/>
    <lineage>
        <taxon>Eukaryota</taxon>
        <taxon>Metazoa</taxon>
        <taxon>Ecdysozoa</taxon>
        <taxon>Arthropoda</taxon>
        <taxon>Chelicerata</taxon>
        <taxon>Arachnida</taxon>
        <taxon>Acari</taxon>
        <taxon>Parasitiformes</taxon>
        <taxon>Ixodida</taxon>
        <taxon>Ixodoidea</taxon>
        <taxon>Ixodidae</taxon>
        <taxon>Amblyomminae</taxon>
        <taxon>Amblyomma</taxon>
    </lineage>
</organism>
<accession>G3MGK9</accession>
<dbReference type="GO" id="GO:1990904">
    <property type="term" value="C:ribonucleoprotein complex"/>
    <property type="evidence" value="ECO:0007669"/>
    <property type="project" value="UniProtKB-KW"/>
</dbReference>
<evidence type="ECO:0000259" key="4">
    <source>
        <dbReference type="Pfam" id="PF01248"/>
    </source>
</evidence>
<evidence type="ECO:0000256" key="3">
    <source>
        <dbReference type="SAM" id="MobiDB-lite"/>
    </source>
</evidence>
<evidence type="ECO:0000256" key="2">
    <source>
        <dbReference type="ARBA" id="ARBA00023274"/>
    </source>
</evidence>
<dbReference type="InterPro" id="IPR029064">
    <property type="entry name" value="Ribosomal_eL30-like_sf"/>
</dbReference>
<comment type="similarity">
    <text evidence="1">Belongs to the eukaryotic ribosomal protein eL8 family.</text>
</comment>
<keyword evidence="2" id="KW-0687">Ribonucleoprotein</keyword>
<feature type="region of interest" description="Disordered" evidence="3">
    <location>
        <begin position="65"/>
        <end position="87"/>
    </location>
</feature>
<dbReference type="InterPro" id="IPR018492">
    <property type="entry name" value="Ribosomal_eL8/Nhp2"/>
</dbReference>
<name>G3MGK9_AMBMU</name>
<reference evidence="5" key="1">
    <citation type="journal article" date="2011" name="PLoS ONE">
        <title>A deep insight into the sialotranscriptome of the gulf coast tick, Amblyomma maculatum.</title>
        <authorList>
            <person name="Karim S."/>
            <person name="Singh P."/>
            <person name="Ribeiro J.M."/>
        </authorList>
    </citation>
    <scope>NUCLEOTIDE SEQUENCE</scope>
    <source>
        <tissue evidence="5">Salivary gland</tissue>
    </source>
</reference>
<dbReference type="Gene3D" id="3.30.1330.30">
    <property type="match status" value="1"/>
</dbReference>
<evidence type="ECO:0000256" key="1">
    <source>
        <dbReference type="ARBA" id="ARBA00007337"/>
    </source>
</evidence>
<dbReference type="InterPro" id="IPR004038">
    <property type="entry name" value="Ribosomal_eL8/eL30/eS12/Gad45"/>
</dbReference>
<feature type="non-terminal residue" evidence="5">
    <location>
        <position position="1"/>
    </location>
</feature>